<dbReference type="GO" id="GO:0016787">
    <property type="term" value="F:hydrolase activity"/>
    <property type="evidence" value="ECO:0007669"/>
    <property type="project" value="InterPro"/>
</dbReference>
<dbReference type="Pfam" id="PF01738">
    <property type="entry name" value="DLH"/>
    <property type="match status" value="1"/>
</dbReference>
<dbReference type="InterPro" id="IPR002925">
    <property type="entry name" value="Dienelactn_hydro"/>
</dbReference>
<name>A0A316HVQ5_9GAMM</name>
<dbReference type="OrthoDB" id="9787933at2"/>
<dbReference type="PANTHER" id="PTHR46623:SF6">
    <property type="entry name" value="ALPHA_BETA-HYDROLASES SUPERFAMILY PROTEIN"/>
    <property type="match status" value="1"/>
</dbReference>
<organism evidence="2 3">
    <name type="scientific">Fulvimonas soli</name>
    <dbReference type="NCBI Taxonomy" id="155197"/>
    <lineage>
        <taxon>Bacteria</taxon>
        <taxon>Pseudomonadati</taxon>
        <taxon>Pseudomonadota</taxon>
        <taxon>Gammaproteobacteria</taxon>
        <taxon>Lysobacterales</taxon>
        <taxon>Rhodanobacteraceae</taxon>
        <taxon>Fulvimonas</taxon>
    </lineage>
</organism>
<reference evidence="2 3" key="1">
    <citation type="submission" date="2018-05" db="EMBL/GenBank/DDBJ databases">
        <title>Genomic Encyclopedia of Type Strains, Phase IV (KMG-IV): sequencing the most valuable type-strain genomes for metagenomic binning, comparative biology and taxonomic classification.</title>
        <authorList>
            <person name="Goeker M."/>
        </authorList>
    </citation>
    <scope>NUCLEOTIDE SEQUENCE [LARGE SCALE GENOMIC DNA]</scope>
    <source>
        <strain evidence="2 3">DSM 14263</strain>
    </source>
</reference>
<keyword evidence="3" id="KW-1185">Reference proteome</keyword>
<accession>A0A316HVQ5</accession>
<dbReference type="PANTHER" id="PTHR46623">
    <property type="entry name" value="CARBOXYMETHYLENEBUTENOLIDASE-RELATED"/>
    <property type="match status" value="1"/>
</dbReference>
<comment type="caution">
    <text evidence="2">The sequence shown here is derived from an EMBL/GenBank/DDBJ whole genome shotgun (WGS) entry which is preliminary data.</text>
</comment>
<evidence type="ECO:0000313" key="2">
    <source>
        <dbReference type="EMBL" id="PWK85238.1"/>
    </source>
</evidence>
<gene>
    <name evidence="2" type="ORF">C7456_10912</name>
</gene>
<protein>
    <submittedName>
        <fullName evidence="2">Carboxymethylenebutenolidase</fullName>
    </submittedName>
</protein>
<dbReference type="Gene3D" id="3.40.50.1820">
    <property type="entry name" value="alpha/beta hydrolase"/>
    <property type="match status" value="1"/>
</dbReference>
<proteinExistence type="predicted"/>
<dbReference type="RefSeq" id="WP_109724096.1">
    <property type="nucleotide sequence ID" value="NZ_MSZV01000120.1"/>
</dbReference>
<dbReference type="SUPFAM" id="SSF53474">
    <property type="entry name" value="alpha/beta-Hydrolases"/>
    <property type="match status" value="1"/>
</dbReference>
<feature type="domain" description="Dienelactone hydrolase" evidence="1">
    <location>
        <begin position="15"/>
        <end position="219"/>
    </location>
</feature>
<dbReference type="InterPro" id="IPR029058">
    <property type="entry name" value="AB_hydrolase_fold"/>
</dbReference>
<sequence length="223" mass="23704">MGQQINVPTAGTQCIGAYLAQPAGKPRGGIVVIQEIFGVTAHIRDVADRFAAAGYAAIAPAFFDHLETGVELPYDQAGMARGRELVGELGLERAVADVGSAAEAIASAGRIGTVGYCWGGTVALLAALRLGLPSVSYYGARNLPFLDETPKAPVMFHFGEKDPGIPPEAVEQHRQKLPQMDVFTYPTGHAFNRDADPHVYDAASAELAWRRTLAFFDQHLAGA</sequence>
<dbReference type="InterPro" id="IPR051049">
    <property type="entry name" value="Dienelactone_hydrolase-like"/>
</dbReference>
<dbReference type="AlphaFoldDB" id="A0A316HVQ5"/>
<evidence type="ECO:0000313" key="3">
    <source>
        <dbReference type="Proteomes" id="UP000245812"/>
    </source>
</evidence>
<dbReference type="Proteomes" id="UP000245812">
    <property type="component" value="Unassembled WGS sequence"/>
</dbReference>
<dbReference type="EMBL" id="QGHC01000009">
    <property type="protein sequence ID" value="PWK85238.1"/>
    <property type="molecule type" value="Genomic_DNA"/>
</dbReference>
<evidence type="ECO:0000259" key="1">
    <source>
        <dbReference type="Pfam" id="PF01738"/>
    </source>
</evidence>